<feature type="transmembrane region" description="Helical" evidence="3">
    <location>
        <begin position="29"/>
        <end position="55"/>
    </location>
</feature>
<evidence type="ECO:0000313" key="5">
    <source>
        <dbReference type="Proteomes" id="UP001187415"/>
    </source>
</evidence>
<dbReference type="GO" id="GO:0043114">
    <property type="term" value="P:regulation of vascular permeability"/>
    <property type="evidence" value="ECO:0007669"/>
    <property type="project" value="TreeGrafter"/>
</dbReference>
<dbReference type="PANTHER" id="PTHR21687">
    <property type="entry name" value="PLASMALEMMA VESICLE-ASSOCIATED PROTEIN"/>
    <property type="match status" value="1"/>
</dbReference>
<organism evidence="4 5">
    <name type="scientific">Channa striata</name>
    <name type="common">Snakehead murrel</name>
    <name type="synonym">Ophicephalus striatus</name>
    <dbReference type="NCBI Taxonomy" id="64152"/>
    <lineage>
        <taxon>Eukaryota</taxon>
        <taxon>Metazoa</taxon>
        <taxon>Chordata</taxon>
        <taxon>Craniata</taxon>
        <taxon>Vertebrata</taxon>
        <taxon>Euteleostomi</taxon>
        <taxon>Actinopterygii</taxon>
        <taxon>Neopterygii</taxon>
        <taxon>Teleostei</taxon>
        <taxon>Neoteleostei</taxon>
        <taxon>Acanthomorphata</taxon>
        <taxon>Anabantaria</taxon>
        <taxon>Anabantiformes</taxon>
        <taxon>Channoidei</taxon>
        <taxon>Channidae</taxon>
        <taxon>Channa</taxon>
    </lineage>
</organism>
<evidence type="ECO:0000256" key="2">
    <source>
        <dbReference type="SAM" id="MobiDB-lite"/>
    </source>
</evidence>
<comment type="caution">
    <text evidence="4">The sequence shown here is derived from an EMBL/GenBank/DDBJ whole genome shotgun (WGS) entry which is preliminary data.</text>
</comment>
<keyword evidence="3" id="KW-0472">Membrane</keyword>
<evidence type="ECO:0008006" key="6">
    <source>
        <dbReference type="Google" id="ProtNLM"/>
    </source>
</evidence>
<feature type="region of interest" description="Disordered" evidence="2">
    <location>
        <begin position="377"/>
        <end position="413"/>
    </location>
</feature>
<dbReference type="Proteomes" id="UP001187415">
    <property type="component" value="Unassembled WGS sequence"/>
</dbReference>
<feature type="coiled-coil region" evidence="1">
    <location>
        <begin position="329"/>
        <end position="377"/>
    </location>
</feature>
<proteinExistence type="predicted"/>
<keyword evidence="1" id="KW-0175">Coiled coil</keyword>
<dbReference type="AlphaFoldDB" id="A0AA88MCH0"/>
<reference evidence="4" key="1">
    <citation type="submission" date="2023-07" db="EMBL/GenBank/DDBJ databases">
        <title>Chromosome-level Genome Assembly of Striped Snakehead (Channa striata).</title>
        <authorList>
            <person name="Liu H."/>
        </authorList>
    </citation>
    <scope>NUCLEOTIDE SEQUENCE</scope>
    <source>
        <strain evidence="4">Gz</strain>
        <tissue evidence="4">Muscle</tissue>
    </source>
</reference>
<dbReference type="EMBL" id="JAUPFM010000012">
    <property type="protein sequence ID" value="KAK2835295.1"/>
    <property type="molecule type" value="Genomic_DNA"/>
</dbReference>
<keyword evidence="3" id="KW-1133">Transmembrane helix</keyword>
<evidence type="ECO:0000256" key="3">
    <source>
        <dbReference type="SAM" id="Phobius"/>
    </source>
</evidence>
<dbReference type="PANTHER" id="PTHR21687:SF6">
    <property type="entry name" value="PLASMALEMMA VESICLE-ASSOCIATED PROTEIN"/>
    <property type="match status" value="1"/>
</dbReference>
<keyword evidence="3" id="KW-0812">Transmembrane</keyword>
<dbReference type="InterPro" id="IPR009538">
    <property type="entry name" value="PV-1"/>
</dbReference>
<accession>A0AA88MCH0</accession>
<feature type="coiled-coil region" evidence="1">
    <location>
        <begin position="60"/>
        <end position="126"/>
    </location>
</feature>
<evidence type="ECO:0000313" key="4">
    <source>
        <dbReference type="EMBL" id="KAK2835295.1"/>
    </source>
</evidence>
<name>A0AA88MCH0_CHASR</name>
<dbReference type="GO" id="GO:0002693">
    <property type="term" value="P:positive regulation of cellular extravasation"/>
    <property type="evidence" value="ECO:0007669"/>
    <property type="project" value="TreeGrafter"/>
</dbReference>
<feature type="region of interest" description="Disordered" evidence="2">
    <location>
        <begin position="1"/>
        <end position="23"/>
    </location>
</feature>
<protein>
    <recommendedName>
        <fullName evidence="6">Plasmalemma vesicle associated protein b</fullName>
    </recommendedName>
</protein>
<keyword evidence="5" id="KW-1185">Reference proteome</keyword>
<evidence type="ECO:0000256" key="1">
    <source>
        <dbReference type="SAM" id="Coils"/>
    </source>
</evidence>
<gene>
    <name evidence="4" type="ORF">Q5P01_015779</name>
</gene>
<sequence>MYNSSYSQAKYGGDARKSSYKSKGKSCGYYVKVVFFFSSLIQSLIIVSLVLFLIYGQPAKSAVEKRVEELEQSFNRLSDTNLQLRKEKAELGARLGARTAEKTALEKELERQRVLANKTAQEMKVKLFSCEQMKTSLLSRRIAAPVPVANDYELRTCKNQIAQQSALIDVIQSNFTQAVQFLSQEKDMAIKYRDADHQDAIKLRRQNSMLEEQLRSYTRKCKEEFTHSLAGIQTVTSDFMDRIRNMFPHQMTFHLSCEKQREETDKIKRNCTNLSIDIENKFQLYLDNVGNKVAEIQALSSRLEVQNKYLASDFQQCERSRNETIVSNAAKLQQQQEAHDARMENILKEQDRLRKEKDLKEQLLAIKEGELKNLQERLSAQSSFKPGIPKATGSNTPPQHPGETDTSKSLLGR</sequence>